<dbReference type="EMBL" id="FMUN01000002">
    <property type="protein sequence ID" value="SCY02907.1"/>
    <property type="molecule type" value="Genomic_DNA"/>
</dbReference>
<sequence>MPILPGSGPLPHAGELLRRATWVGGVLLVVLGLPPVGAGLTEGVVAAYGDWPPAPLGGERAPGFSWPVFLAIAAVVAAVLAPFLLRVLRAPTPEAFRPARVPFPWWAWLGLALVAGSWAVAWGAPDAWVALRRHAFTPLWLGFVLVVHGLVQVRAGHSLPARHPGAFLLLFPISAGFWWVFEYLNGFAENWSYLGTGEQEGWARFLASSLPFATVLPAVLGVRDLLATFPRLEAGLERMPGIGAARRRPVAGWVVAAGALGLVGIGLLPEILYPLLWVAPLLVLVGLQELAGERSLLGVLAAGDWRPVWRAALAGLVCGFFWELWNWGSLARWEYTVPYVDRFHLFAMPILGYAGYLPFGLECVAAVTLVLRRNRARLLWGPVGGAGQG</sequence>
<name>A0A1G5CKS9_9GAMM</name>
<organism evidence="2 3">
    <name type="scientific">Thiohalorhabdus denitrificans</name>
    <dbReference type="NCBI Taxonomy" id="381306"/>
    <lineage>
        <taxon>Bacteria</taxon>
        <taxon>Pseudomonadati</taxon>
        <taxon>Pseudomonadota</taxon>
        <taxon>Gammaproteobacteria</taxon>
        <taxon>Thiohalorhabdales</taxon>
        <taxon>Thiohalorhabdaceae</taxon>
        <taxon>Thiohalorhabdus</taxon>
    </lineage>
</organism>
<dbReference type="AlphaFoldDB" id="A0A1G5CKS9"/>
<keyword evidence="1" id="KW-0812">Transmembrane</keyword>
<protein>
    <recommendedName>
        <fullName evidence="4">Small-conductance mechanosensitive channel</fullName>
    </recommendedName>
</protein>
<feature type="transmembrane region" description="Helical" evidence="1">
    <location>
        <begin position="345"/>
        <end position="371"/>
    </location>
</feature>
<reference evidence="3" key="1">
    <citation type="submission" date="2016-10" db="EMBL/GenBank/DDBJ databases">
        <authorList>
            <person name="Varghese N."/>
        </authorList>
    </citation>
    <scope>NUCLEOTIDE SEQUENCE [LARGE SCALE GENOMIC DNA]</scope>
    <source>
        <strain evidence="3">HL 19</strain>
    </source>
</reference>
<feature type="transmembrane region" description="Helical" evidence="1">
    <location>
        <begin position="21"/>
        <end position="44"/>
    </location>
</feature>
<proteinExistence type="predicted"/>
<feature type="transmembrane region" description="Helical" evidence="1">
    <location>
        <begin position="105"/>
        <end position="123"/>
    </location>
</feature>
<evidence type="ECO:0000256" key="1">
    <source>
        <dbReference type="SAM" id="Phobius"/>
    </source>
</evidence>
<evidence type="ECO:0000313" key="3">
    <source>
        <dbReference type="Proteomes" id="UP000183104"/>
    </source>
</evidence>
<feature type="transmembrane region" description="Helical" evidence="1">
    <location>
        <begin position="165"/>
        <end position="181"/>
    </location>
</feature>
<dbReference type="Proteomes" id="UP000183104">
    <property type="component" value="Unassembled WGS sequence"/>
</dbReference>
<feature type="transmembrane region" description="Helical" evidence="1">
    <location>
        <begin position="64"/>
        <end position="85"/>
    </location>
</feature>
<evidence type="ECO:0008006" key="4">
    <source>
        <dbReference type="Google" id="ProtNLM"/>
    </source>
</evidence>
<accession>A0A1G5CKS9</accession>
<gene>
    <name evidence="2" type="ORF">SAMN05661077_1095</name>
</gene>
<keyword evidence="1" id="KW-1133">Transmembrane helix</keyword>
<feature type="transmembrane region" description="Helical" evidence="1">
    <location>
        <begin position="248"/>
        <end position="265"/>
    </location>
</feature>
<feature type="transmembrane region" description="Helical" evidence="1">
    <location>
        <begin position="201"/>
        <end position="222"/>
    </location>
</feature>
<keyword evidence="3" id="KW-1185">Reference proteome</keyword>
<feature type="transmembrane region" description="Helical" evidence="1">
    <location>
        <begin position="135"/>
        <end position="153"/>
    </location>
</feature>
<evidence type="ECO:0000313" key="2">
    <source>
        <dbReference type="EMBL" id="SCY02907.1"/>
    </source>
</evidence>
<keyword evidence="1" id="KW-0472">Membrane</keyword>